<dbReference type="AlphaFoldDB" id="A0A5B9E7B0"/>
<feature type="chain" id="PRO_5022971811" description="TIGR03435 family protein" evidence="2">
    <location>
        <begin position="24"/>
        <end position="276"/>
    </location>
</feature>
<keyword evidence="2" id="KW-0732">Signal</keyword>
<feature type="region of interest" description="Disordered" evidence="1">
    <location>
        <begin position="105"/>
        <end position="129"/>
    </location>
</feature>
<feature type="signal peptide" evidence="2">
    <location>
        <begin position="1"/>
        <end position="23"/>
    </location>
</feature>
<keyword evidence="4" id="KW-1185">Reference proteome</keyword>
<dbReference type="Proteomes" id="UP000321820">
    <property type="component" value="Chromosome"/>
</dbReference>
<dbReference type="KEGG" id="talb:FTW19_02775"/>
<reference evidence="3 4" key="1">
    <citation type="submission" date="2019-08" db="EMBL/GenBank/DDBJ databases">
        <title>Complete genome sequence of Terriglobus albidus strain ORNL.</title>
        <authorList>
            <person name="Podar M."/>
        </authorList>
    </citation>
    <scope>NUCLEOTIDE SEQUENCE [LARGE SCALE GENOMIC DNA]</scope>
    <source>
        <strain evidence="3 4">ORNL</strain>
    </source>
</reference>
<dbReference type="EMBL" id="CP042806">
    <property type="protein sequence ID" value="QEE27025.1"/>
    <property type="molecule type" value="Genomic_DNA"/>
</dbReference>
<gene>
    <name evidence="3" type="ORF">FTW19_02775</name>
</gene>
<protein>
    <recommendedName>
        <fullName evidence="5">TIGR03435 family protein</fullName>
    </recommendedName>
</protein>
<evidence type="ECO:0000256" key="1">
    <source>
        <dbReference type="SAM" id="MobiDB-lite"/>
    </source>
</evidence>
<name>A0A5B9E7B0_9BACT</name>
<evidence type="ECO:0000256" key="2">
    <source>
        <dbReference type="SAM" id="SignalP"/>
    </source>
</evidence>
<evidence type="ECO:0000313" key="4">
    <source>
        <dbReference type="Proteomes" id="UP000321820"/>
    </source>
</evidence>
<organism evidence="3 4">
    <name type="scientific">Terriglobus albidus</name>
    <dbReference type="NCBI Taxonomy" id="1592106"/>
    <lineage>
        <taxon>Bacteria</taxon>
        <taxon>Pseudomonadati</taxon>
        <taxon>Acidobacteriota</taxon>
        <taxon>Terriglobia</taxon>
        <taxon>Terriglobales</taxon>
        <taxon>Acidobacteriaceae</taxon>
        <taxon>Terriglobus</taxon>
    </lineage>
</organism>
<dbReference type="OrthoDB" id="114954at2"/>
<sequence>MKFPFVKFAACITLSMSLYTAHAADQLVRVQTTPMEIIVGLISRESAASKARPAYLYTSYERSDRTNGRLWKERVADLPEGRIRLLMEEDGRPLDACRQRAERERVKQVAGDPSALQKDAQAQQEDSQRAQRMLDLLPRAFLFERVGQEGRYTRIAYRPNPEYTPKSFEERVMHAMHGTVLVDEREFRLHQLEGRLEKDVSFGMGLLATLRSGSSFSTIREEVAPTIWKVAKMQTRFDGRAIFFKTINRQQQSEHVEFKALPEGTTITQAVDLLLQ</sequence>
<evidence type="ECO:0008006" key="5">
    <source>
        <dbReference type="Google" id="ProtNLM"/>
    </source>
</evidence>
<proteinExistence type="predicted"/>
<accession>A0A5B9E7B0</accession>
<dbReference type="RefSeq" id="WP_147646221.1">
    <property type="nucleotide sequence ID" value="NZ_CP042806.1"/>
</dbReference>
<evidence type="ECO:0000313" key="3">
    <source>
        <dbReference type="EMBL" id="QEE27025.1"/>
    </source>
</evidence>